<dbReference type="Proteomes" id="UP000014975">
    <property type="component" value="Unassembled WGS sequence"/>
</dbReference>
<comment type="caution">
    <text evidence="4">The sequence shown here is derived from an EMBL/GenBank/DDBJ whole genome shotgun (WGS) entry which is preliminary data.</text>
</comment>
<protein>
    <submittedName>
        <fullName evidence="4">Uncharacterized protein</fullName>
    </submittedName>
</protein>
<organism evidence="4 5">
    <name type="scientific">Alkalidesulfovibrio alkalitolerans DSM 16529</name>
    <dbReference type="NCBI Taxonomy" id="1121439"/>
    <lineage>
        <taxon>Bacteria</taxon>
        <taxon>Pseudomonadati</taxon>
        <taxon>Thermodesulfobacteriota</taxon>
        <taxon>Desulfovibrionia</taxon>
        <taxon>Desulfovibrionales</taxon>
        <taxon>Desulfovibrionaceae</taxon>
        <taxon>Alkalidesulfovibrio</taxon>
    </lineage>
</organism>
<gene>
    <name evidence="4" type="ORF">dsat_0857</name>
</gene>
<sequence length="659" mass="72107">MAAQVNIRGRAIILGILFGLFVCAFTPTNNMLLRATLLGGGHFPLAPFIILFVLTLLVGTSMSVFKRTVLTGKEMLTTWLLTVLVSGIPYTGFVRTFFINITAPQAFATPGNRWTEAFGPLLPAEIYPSDEAALNAIYEGLDGALGQDSLTVLSRIDWSAWTVPLAWWGGFVILSFLVMVCMVTLFSRQWVENERVNFPLLRLPQAMEEAVDENRLWAFLTDRWLLVGLCLPVFLHTLNGLSTYYPEVPKLDTIYFVGRYFTPHGLFSGFSKLTIYIYPAFIGFAFLASRQISLSLWIFFLLGALLFGVLDVLGAAMPASALGVTFGPTLTAVEETQMIGAYGVFFLFLIWLSRAHLGLIARCALGLTGAKASESEWFSLRAAFWGGLIALALLGGWCVHFGMSPVAAGAVLLMFFIVSFVAARIICQGGIAYFTLTAAPLDGLIALFGSGFLGSTGLLVAAAAQKVLFVDLRESLLPSLFHGAKVGEGIRNKGLFVAGVILVIVLGVIVSIGAMMVLAHTHGLRDLELEWATRTTLNVYDNVKRLLDAPLGTQPQILSWAAVGALVMAALVACYHRFTWWPLHPIGYLATYSSSMRILWFSFFVGWLVNQICLRYGGVALFKRVRYFFYGLILGDFLMGGFWAAVGLNTGLAYQVLPD</sequence>
<keyword evidence="1" id="KW-1133">Transmembrane helix</keyword>
<feature type="transmembrane region" description="Helical" evidence="1">
    <location>
        <begin position="77"/>
        <end position="98"/>
    </location>
</feature>
<feature type="transmembrane region" description="Helical" evidence="1">
    <location>
        <begin position="294"/>
        <end position="319"/>
    </location>
</feature>
<feature type="transmembrane region" description="Helical" evidence="1">
    <location>
        <begin position="598"/>
        <end position="616"/>
    </location>
</feature>
<feature type="transmembrane region" description="Helical" evidence="1">
    <location>
        <begin position="382"/>
        <end position="403"/>
    </location>
</feature>
<dbReference type="eggNOG" id="ENOG502Z7XV">
    <property type="taxonomic scope" value="Bacteria"/>
</dbReference>
<feature type="transmembrane region" description="Helical" evidence="1">
    <location>
        <begin position="224"/>
        <end position="245"/>
    </location>
</feature>
<evidence type="ECO:0000259" key="3">
    <source>
        <dbReference type="Pfam" id="PF20581"/>
    </source>
</evidence>
<dbReference type="RefSeq" id="WP_020887554.1">
    <property type="nucleotide sequence ID" value="NZ_ATHI01000028.1"/>
</dbReference>
<dbReference type="InterPro" id="IPR046711">
    <property type="entry name" value="DUF6784"/>
</dbReference>
<evidence type="ECO:0000313" key="4">
    <source>
        <dbReference type="EMBL" id="EPR31533.1"/>
    </source>
</evidence>
<keyword evidence="5" id="KW-1185">Reference proteome</keyword>
<feature type="transmembrane region" description="Helical" evidence="1">
    <location>
        <begin position="495"/>
        <end position="519"/>
    </location>
</feature>
<name>S7UH07_9BACT</name>
<feature type="transmembrane region" description="Helical" evidence="1">
    <location>
        <begin position="557"/>
        <end position="578"/>
    </location>
</feature>
<evidence type="ECO:0000313" key="5">
    <source>
        <dbReference type="Proteomes" id="UP000014975"/>
    </source>
</evidence>
<feature type="transmembrane region" description="Helical" evidence="1">
    <location>
        <begin position="45"/>
        <end position="65"/>
    </location>
</feature>
<dbReference type="InterPro" id="IPR046712">
    <property type="entry name" value="DUF6785"/>
</dbReference>
<dbReference type="AlphaFoldDB" id="S7UH07"/>
<dbReference type="Pfam" id="PF20581">
    <property type="entry name" value="DUF6785"/>
    <property type="match status" value="1"/>
</dbReference>
<accession>S7UH07</accession>
<dbReference type="Pfam" id="PF20580">
    <property type="entry name" value="DUF6784"/>
    <property type="match status" value="1"/>
</dbReference>
<feature type="transmembrane region" description="Helical" evidence="1">
    <location>
        <begin position="443"/>
        <end position="464"/>
    </location>
</feature>
<feature type="domain" description="DUF6784" evidence="2">
    <location>
        <begin position="559"/>
        <end position="657"/>
    </location>
</feature>
<keyword evidence="1" id="KW-0472">Membrane</keyword>
<feature type="transmembrane region" description="Helical" evidence="1">
    <location>
        <begin position="265"/>
        <end position="287"/>
    </location>
</feature>
<feature type="transmembrane region" description="Helical" evidence="1">
    <location>
        <begin position="409"/>
        <end position="436"/>
    </location>
</feature>
<feature type="domain" description="DUF6785" evidence="3">
    <location>
        <begin position="9"/>
        <end position="523"/>
    </location>
</feature>
<evidence type="ECO:0000259" key="2">
    <source>
        <dbReference type="Pfam" id="PF20580"/>
    </source>
</evidence>
<feature type="transmembrane region" description="Helical" evidence="1">
    <location>
        <begin position="165"/>
        <end position="186"/>
    </location>
</feature>
<dbReference type="EMBL" id="ATHI01000028">
    <property type="protein sequence ID" value="EPR31533.1"/>
    <property type="molecule type" value="Genomic_DNA"/>
</dbReference>
<proteinExistence type="predicted"/>
<feature type="transmembrane region" description="Helical" evidence="1">
    <location>
        <begin position="12"/>
        <end position="33"/>
    </location>
</feature>
<dbReference type="STRING" id="1121439.dsat_0857"/>
<dbReference type="PATRIC" id="fig|1121439.3.peg.2226"/>
<reference evidence="4 5" key="1">
    <citation type="journal article" date="2013" name="Genome Announc.">
        <title>Draft genome sequences for three mercury-methylating, sulfate-reducing bacteria.</title>
        <authorList>
            <person name="Brown S.D."/>
            <person name="Hurt R.A.Jr."/>
            <person name="Gilmour C.C."/>
            <person name="Elias D.A."/>
        </authorList>
    </citation>
    <scope>NUCLEOTIDE SEQUENCE [LARGE SCALE GENOMIC DNA]</scope>
    <source>
        <strain evidence="4 5">DSM 16529</strain>
    </source>
</reference>
<evidence type="ECO:0000256" key="1">
    <source>
        <dbReference type="SAM" id="Phobius"/>
    </source>
</evidence>
<feature type="transmembrane region" description="Helical" evidence="1">
    <location>
        <begin position="628"/>
        <end position="648"/>
    </location>
</feature>
<feature type="transmembrane region" description="Helical" evidence="1">
    <location>
        <begin position="339"/>
        <end position="361"/>
    </location>
</feature>
<keyword evidence="1" id="KW-0812">Transmembrane</keyword>
<dbReference type="OrthoDB" id="5428060at2"/>